<comment type="caution">
    <text evidence="5">The sequence shown here is derived from an EMBL/GenBank/DDBJ whole genome shotgun (WGS) entry which is preliminary data.</text>
</comment>
<dbReference type="InterPro" id="IPR003715">
    <property type="entry name" value="Poly_export_N"/>
</dbReference>
<proteinExistence type="predicted"/>
<feature type="domain" description="Soluble ligand binding" evidence="4">
    <location>
        <begin position="127"/>
        <end position="176"/>
    </location>
</feature>
<evidence type="ECO:0000256" key="1">
    <source>
        <dbReference type="ARBA" id="ARBA00022729"/>
    </source>
</evidence>
<organism evidence="5 6">
    <name type="scientific">Qipengyuania profundimaris</name>
    <dbReference type="NCBI Taxonomy" id="3067652"/>
    <lineage>
        <taxon>Bacteria</taxon>
        <taxon>Pseudomonadati</taxon>
        <taxon>Pseudomonadota</taxon>
        <taxon>Alphaproteobacteria</taxon>
        <taxon>Sphingomonadales</taxon>
        <taxon>Erythrobacteraceae</taxon>
        <taxon>Qipengyuania</taxon>
    </lineage>
</organism>
<dbReference type="RefSeq" id="WP_305932837.1">
    <property type="nucleotide sequence ID" value="NZ_JAVAIM010000001.1"/>
</dbReference>
<feature type="signal peptide" evidence="2">
    <location>
        <begin position="1"/>
        <end position="17"/>
    </location>
</feature>
<keyword evidence="1 2" id="KW-0732">Signal</keyword>
<dbReference type="PROSITE" id="PS51257">
    <property type="entry name" value="PROKAR_LIPOPROTEIN"/>
    <property type="match status" value="1"/>
</dbReference>
<accession>A0ABT9HRC1</accession>
<evidence type="ECO:0000256" key="2">
    <source>
        <dbReference type="SAM" id="SignalP"/>
    </source>
</evidence>
<dbReference type="Gene3D" id="3.30.1950.10">
    <property type="entry name" value="wza like domain"/>
    <property type="match status" value="1"/>
</dbReference>
<evidence type="ECO:0000259" key="4">
    <source>
        <dbReference type="Pfam" id="PF10531"/>
    </source>
</evidence>
<protein>
    <submittedName>
        <fullName evidence="5">Polysaccharide biosynthesis/export family protein</fullName>
    </submittedName>
</protein>
<sequence length="230" mass="24701">MNNKFRLAALVAASSFASGCFSPSADLARGDEAYRIMPSAGASERLVEYRIGVLDTLSVRVFQEPELTFEQISVNSAGTINFPFVGEVVAEGKTPIELSRELEAGLGSRYIRDPQVVVGVVASAAQRVTVDGMVTSPGVYEIAGTTSLVESIARAQGLTNTAVDDEVIIFREIDGERFGAVFNLKAIREGRASDPEVLGGDRIVVGYSAVRGIYQDFLRAAPILNVFTRF</sequence>
<dbReference type="EMBL" id="JAVAIM010000001">
    <property type="protein sequence ID" value="MDP4575555.1"/>
    <property type="molecule type" value="Genomic_DNA"/>
</dbReference>
<dbReference type="InterPro" id="IPR049712">
    <property type="entry name" value="Poly_export"/>
</dbReference>
<evidence type="ECO:0000313" key="5">
    <source>
        <dbReference type="EMBL" id="MDP4575555.1"/>
    </source>
</evidence>
<dbReference type="Proteomes" id="UP001240639">
    <property type="component" value="Unassembled WGS sequence"/>
</dbReference>
<reference evidence="5 6" key="1">
    <citation type="submission" date="2023-08" db="EMBL/GenBank/DDBJ databases">
        <title>genomic of G39.</title>
        <authorList>
            <person name="Wang Y."/>
        </authorList>
    </citation>
    <scope>NUCLEOTIDE SEQUENCE [LARGE SCALE GENOMIC DNA]</scope>
    <source>
        <strain evidence="5 6">G39</strain>
    </source>
</reference>
<dbReference type="PANTHER" id="PTHR33619:SF3">
    <property type="entry name" value="POLYSACCHARIDE EXPORT PROTEIN GFCE-RELATED"/>
    <property type="match status" value="1"/>
</dbReference>
<dbReference type="Pfam" id="PF10531">
    <property type="entry name" value="SLBB"/>
    <property type="match status" value="1"/>
</dbReference>
<gene>
    <name evidence="5" type="ORF">Q9K02_10445</name>
</gene>
<feature type="chain" id="PRO_5046038254" evidence="2">
    <location>
        <begin position="18"/>
        <end position="230"/>
    </location>
</feature>
<keyword evidence="6" id="KW-1185">Reference proteome</keyword>
<dbReference type="Pfam" id="PF02563">
    <property type="entry name" value="Poly_export"/>
    <property type="match status" value="1"/>
</dbReference>
<name>A0ABT9HRC1_9SPHN</name>
<evidence type="ECO:0000259" key="3">
    <source>
        <dbReference type="Pfam" id="PF02563"/>
    </source>
</evidence>
<dbReference type="InterPro" id="IPR019554">
    <property type="entry name" value="Soluble_ligand-bd"/>
</dbReference>
<feature type="domain" description="Polysaccharide export protein N-terminal" evidence="3">
    <location>
        <begin position="48"/>
        <end position="120"/>
    </location>
</feature>
<evidence type="ECO:0000313" key="6">
    <source>
        <dbReference type="Proteomes" id="UP001240639"/>
    </source>
</evidence>
<dbReference type="PANTHER" id="PTHR33619">
    <property type="entry name" value="POLYSACCHARIDE EXPORT PROTEIN GFCE-RELATED"/>
    <property type="match status" value="1"/>
</dbReference>